<sequence length="274" mass="30710">MYKYSYILSAYDLALAETVQEAQEPMAAEYTGAEKIIGHKLQGLMDRSTEKLRAQGFTEGQLLHEMFLNMRYEGSDTSLMILKPEDASEKSPLKQLKEVKIKGAPVPSQFTYVYFDSESGFVKTCVHRLRKLGSNVKLHGPAIIIDETQTIVVSPNAVFHVLDRFAVRCQHRRWLGKLKDGDVLVSNHPVSGGTHLPDVTVVTPVFEKGTDEIISTLPPAFTTANACLVGGTPPRFHLRVNIFPISLSDYVIMNEVYLKILSQDVKPVTFERVW</sequence>
<dbReference type="Pfam" id="PF02538">
    <property type="entry name" value="Hydantoinase_B"/>
    <property type="match status" value="1"/>
</dbReference>
<dbReference type="OrthoDB" id="5105584at2759"/>
<evidence type="ECO:0000313" key="3">
    <source>
        <dbReference type="Proteomes" id="UP001140502"/>
    </source>
</evidence>
<dbReference type="Proteomes" id="UP001140502">
    <property type="component" value="Unassembled WGS sequence"/>
</dbReference>
<dbReference type="GO" id="GO:0006749">
    <property type="term" value="P:glutathione metabolic process"/>
    <property type="evidence" value="ECO:0007669"/>
    <property type="project" value="TreeGrafter"/>
</dbReference>
<dbReference type="InterPro" id="IPR045079">
    <property type="entry name" value="Oxoprolinase-like"/>
</dbReference>
<dbReference type="PANTHER" id="PTHR11365">
    <property type="entry name" value="5-OXOPROLINASE RELATED"/>
    <property type="match status" value="1"/>
</dbReference>
<dbReference type="InterPro" id="IPR003692">
    <property type="entry name" value="Hydantoinase_B"/>
</dbReference>
<comment type="caution">
    <text evidence="2">The sequence shown here is derived from an EMBL/GenBank/DDBJ whole genome shotgun (WGS) entry which is preliminary data.</text>
</comment>
<feature type="domain" description="Hydantoinase B/oxoprolinase" evidence="1">
    <location>
        <begin position="146"/>
        <end position="213"/>
    </location>
</feature>
<evidence type="ECO:0000313" key="2">
    <source>
        <dbReference type="EMBL" id="KAJ4329035.1"/>
    </source>
</evidence>
<dbReference type="EMBL" id="JAPEUR010000004">
    <property type="protein sequence ID" value="KAJ4329035.1"/>
    <property type="molecule type" value="Genomic_DNA"/>
</dbReference>
<accession>A0A9W8WMT4</accession>
<dbReference type="GO" id="GO:0017168">
    <property type="term" value="F:5-oxoprolinase (ATP-hydrolyzing) activity"/>
    <property type="evidence" value="ECO:0007669"/>
    <property type="project" value="TreeGrafter"/>
</dbReference>
<gene>
    <name evidence="2" type="ORF">N0V84_000385</name>
</gene>
<keyword evidence="3" id="KW-1185">Reference proteome</keyword>
<evidence type="ECO:0000259" key="1">
    <source>
        <dbReference type="Pfam" id="PF02538"/>
    </source>
</evidence>
<name>A0A9W8WMT4_9HYPO</name>
<reference evidence="2" key="1">
    <citation type="submission" date="2022-10" db="EMBL/GenBank/DDBJ databases">
        <title>Tapping the CABI collections for fungal endophytes: first genome assemblies for Collariella, Neodidymelliopsis, Ascochyta clinopodiicola, Didymella pomorum, Didymosphaeria variabile, Neocosmospora piperis and Neocucurbitaria cava.</title>
        <authorList>
            <person name="Hill R."/>
        </authorList>
    </citation>
    <scope>NUCLEOTIDE SEQUENCE</scope>
    <source>
        <strain evidence="2">IMI 366586</strain>
    </source>
</reference>
<dbReference type="GO" id="GO:0005829">
    <property type="term" value="C:cytosol"/>
    <property type="evidence" value="ECO:0007669"/>
    <property type="project" value="TreeGrafter"/>
</dbReference>
<organism evidence="2 3">
    <name type="scientific">Fusarium piperis</name>
    <dbReference type="NCBI Taxonomy" id="1435070"/>
    <lineage>
        <taxon>Eukaryota</taxon>
        <taxon>Fungi</taxon>
        <taxon>Dikarya</taxon>
        <taxon>Ascomycota</taxon>
        <taxon>Pezizomycotina</taxon>
        <taxon>Sordariomycetes</taxon>
        <taxon>Hypocreomycetidae</taxon>
        <taxon>Hypocreales</taxon>
        <taxon>Nectriaceae</taxon>
        <taxon>Fusarium</taxon>
        <taxon>Fusarium solani species complex</taxon>
    </lineage>
</organism>
<dbReference type="PANTHER" id="PTHR11365:SF2">
    <property type="entry name" value="5-OXOPROLINASE"/>
    <property type="match status" value="1"/>
</dbReference>
<protein>
    <recommendedName>
        <fullName evidence="1">Hydantoinase B/oxoprolinase domain-containing protein</fullName>
    </recommendedName>
</protein>
<dbReference type="AlphaFoldDB" id="A0A9W8WMT4"/>
<proteinExistence type="predicted"/>